<comment type="caution">
    <text evidence="1">The sequence shown here is derived from an EMBL/GenBank/DDBJ whole genome shotgun (WGS) entry which is preliminary data.</text>
</comment>
<name>A0ABW2BP58_9HYPH</name>
<protein>
    <submittedName>
        <fullName evidence="1">Uncharacterized protein</fullName>
    </submittedName>
</protein>
<dbReference type="RefSeq" id="WP_274852390.1">
    <property type="nucleotide sequence ID" value="NZ_JBHSWN010000001.1"/>
</dbReference>
<dbReference type="EMBL" id="JBHSWN010000001">
    <property type="protein sequence ID" value="MFC6791746.1"/>
    <property type="molecule type" value="Genomic_DNA"/>
</dbReference>
<keyword evidence="2" id="KW-1185">Reference proteome</keyword>
<dbReference type="Proteomes" id="UP001596292">
    <property type="component" value="Unassembled WGS sequence"/>
</dbReference>
<evidence type="ECO:0000313" key="1">
    <source>
        <dbReference type="EMBL" id="MFC6791746.1"/>
    </source>
</evidence>
<organism evidence="1 2">
    <name type="scientific">Methylobacterium komagatae</name>
    <dbReference type="NCBI Taxonomy" id="374425"/>
    <lineage>
        <taxon>Bacteria</taxon>
        <taxon>Pseudomonadati</taxon>
        <taxon>Pseudomonadota</taxon>
        <taxon>Alphaproteobacteria</taxon>
        <taxon>Hyphomicrobiales</taxon>
        <taxon>Methylobacteriaceae</taxon>
        <taxon>Methylobacterium</taxon>
    </lineage>
</organism>
<gene>
    <name evidence="1" type="ORF">ACFQE0_20415</name>
</gene>
<evidence type="ECO:0000313" key="2">
    <source>
        <dbReference type="Proteomes" id="UP001596292"/>
    </source>
</evidence>
<reference evidence="2" key="1">
    <citation type="journal article" date="2019" name="Int. J. Syst. Evol. Microbiol.">
        <title>The Global Catalogue of Microorganisms (GCM) 10K type strain sequencing project: providing services to taxonomists for standard genome sequencing and annotation.</title>
        <authorList>
            <consortium name="The Broad Institute Genomics Platform"/>
            <consortium name="The Broad Institute Genome Sequencing Center for Infectious Disease"/>
            <person name="Wu L."/>
            <person name="Ma J."/>
        </authorList>
    </citation>
    <scope>NUCLEOTIDE SEQUENCE [LARGE SCALE GENOMIC DNA]</scope>
    <source>
        <strain evidence="2">CCUG 48316</strain>
    </source>
</reference>
<proteinExistence type="predicted"/>
<accession>A0ABW2BP58</accession>
<sequence>MDLTLHGSGHAALEGLAQALRELTGLKAEVDGTTVGLSWA</sequence>